<sequence>MADSKGNKSKKKLTRFGQYLNKKGDVDAIVLERTGLTQLQLDNLKENEKSNLYGAILNDSIRAIVNDDDNEFDLACDFIYIDIKIPTYTKKTENDPELTDFGNYIQQFVVERRDIADKMAFKPAKLSKLILKKYNKTPLGSDIFILAKTHSLRPSQVFKDLYGNGNQTGNG</sequence>
<dbReference type="Proteomes" id="UP000660862">
    <property type="component" value="Unassembled WGS sequence"/>
</dbReference>
<gene>
    <name evidence="1" type="ORF">GCM10007415_40080</name>
</gene>
<dbReference type="EMBL" id="BMER01000005">
    <property type="protein sequence ID" value="GGH00153.1"/>
    <property type="molecule type" value="Genomic_DNA"/>
</dbReference>
<accession>A0A917I0T0</accession>
<reference evidence="1" key="1">
    <citation type="journal article" date="2014" name="Int. J. Syst. Evol. Microbiol.">
        <title>Complete genome sequence of Corynebacterium casei LMG S-19264T (=DSM 44701T), isolated from a smear-ripened cheese.</title>
        <authorList>
            <consortium name="US DOE Joint Genome Institute (JGI-PGF)"/>
            <person name="Walter F."/>
            <person name="Albersmeier A."/>
            <person name="Kalinowski J."/>
            <person name="Ruckert C."/>
        </authorList>
    </citation>
    <scope>NUCLEOTIDE SEQUENCE</scope>
    <source>
        <strain evidence="1">CGMCC 1.12195</strain>
    </source>
</reference>
<reference evidence="1" key="2">
    <citation type="submission" date="2020-09" db="EMBL/GenBank/DDBJ databases">
        <authorList>
            <person name="Sun Q."/>
            <person name="Zhou Y."/>
        </authorList>
    </citation>
    <scope>NUCLEOTIDE SEQUENCE</scope>
    <source>
        <strain evidence="1">CGMCC 1.12195</strain>
    </source>
</reference>
<dbReference type="AlphaFoldDB" id="A0A917I0T0"/>
<proteinExistence type="predicted"/>
<name>A0A917I0T0_9SPHI</name>
<dbReference type="RefSeq" id="WP_188507882.1">
    <property type="nucleotide sequence ID" value="NZ_BMER01000005.1"/>
</dbReference>
<keyword evidence="2" id="KW-1185">Reference proteome</keyword>
<comment type="caution">
    <text evidence="1">The sequence shown here is derived from an EMBL/GenBank/DDBJ whole genome shotgun (WGS) entry which is preliminary data.</text>
</comment>
<organism evidence="1 2">
    <name type="scientific">Parapedobacter pyrenivorans</name>
    <dbReference type="NCBI Taxonomy" id="1305674"/>
    <lineage>
        <taxon>Bacteria</taxon>
        <taxon>Pseudomonadati</taxon>
        <taxon>Bacteroidota</taxon>
        <taxon>Sphingobacteriia</taxon>
        <taxon>Sphingobacteriales</taxon>
        <taxon>Sphingobacteriaceae</taxon>
        <taxon>Parapedobacter</taxon>
    </lineage>
</organism>
<evidence type="ECO:0000313" key="2">
    <source>
        <dbReference type="Proteomes" id="UP000660862"/>
    </source>
</evidence>
<protein>
    <submittedName>
        <fullName evidence="1">Uncharacterized protein</fullName>
    </submittedName>
</protein>
<evidence type="ECO:0000313" key="1">
    <source>
        <dbReference type="EMBL" id="GGH00153.1"/>
    </source>
</evidence>